<gene>
    <name evidence="2" type="ORF">COT98_02025</name>
</gene>
<reference evidence="3" key="1">
    <citation type="submission" date="2017-09" db="EMBL/GenBank/DDBJ databases">
        <title>Depth-based differentiation of microbial function through sediment-hosted aquifers and enrichment of novel symbionts in the deep terrestrial subsurface.</title>
        <authorList>
            <person name="Probst A.J."/>
            <person name="Ladd B."/>
            <person name="Jarett J.K."/>
            <person name="Geller-Mcgrath D.E."/>
            <person name="Sieber C.M.K."/>
            <person name="Emerson J.B."/>
            <person name="Anantharaman K."/>
            <person name="Thomas B.C."/>
            <person name="Malmstrom R."/>
            <person name="Stieglmeier M."/>
            <person name="Klingl A."/>
            <person name="Woyke T."/>
            <person name="Ryan C.M."/>
            <person name="Banfield J.F."/>
        </authorList>
    </citation>
    <scope>NUCLEOTIDE SEQUENCE [LARGE SCALE GENOMIC DNA]</scope>
</reference>
<keyword evidence="1" id="KW-1133">Transmembrane helix</keyword>
<sequence length="242" mass="27349">METLKNELRGESKFGGKNIHHFTVKEKTHKQKHLENLVNRILNNYFGILVVLTVVVILVASFYLLIWPKYEKIVASINATFYERNQLSPKYKELSDYQTLIEAYKKVNQDDVKKIQGLVPKEYIKEDLFTEMIYLASSKGLAVTSLNIVKDSEAISSYLAGTTRKAAGNTPATSTPISDLRLPSGVGSFNVKIVLGKVTYPALKAWLQTMENSLRVIDVKSLSFDPKTDTANLEMTTYYLKK</sequence>
<protein>
    <submittedName>
        <fullName evidence="2">Uncharacterized protein</fullName>
    </submittedName>
</protein>
<dbReference type="Proteomes" id="UP000228900">
    <property type="component" value="Unassembled WGS sequence"/>
</dbReference>
<accession>A0A2M6WPW4</accession>
<evidence type="ECO:0000313" key="2">
    <source>
        <dbReference type="EMBL" id="PIT94829.1"/>
    </source>
</evidence>
<dbReference type="EMBL" id="PFAQ01000034">
    <property type="protein sequence ID" value="PIT94829.1"/>
    <property type="molecule type" value="Genomic_DNA"/>
</dbReference>
<keyword evidence="1" id="KW-0472">Membrane</keyword>
<keyword evidence="1" id="KW-0812">Transmembrane</keyword>
<name>A0A2M6WPW4_9BACT</name>
<proteinExistence type="predicted"/>
<comment type="caution">
    <text evidence="2">The sequence shown here is derived from an EMBL/GenBank/DDBJ whole genome shotgun (WGS) entry which is preliminary data.</text>
</comment>
<organism evidence="2 3">
    <name type="scientific">Candidatus Falkowbacteria bacterium CG10_big_fil_rev_8_21_14_0_10_39_9</name>
    <dbReference type="NCBI Taxonomy" id="1974566"/>
    <lineage>
        <taxon>Bacteria</taxon>
        <taxon>Candidatus Falkowiibacteriota</taxon>
    </lineage>
</organism>
<evidence type="ECO:0000256" key="1">
    <source>
        <dbReference type="SAM" id="Phobius"/>
    </source>
</evidence>
<feature type="transmembrane region" description="Helical" evidence="1">
    <location>
        <begin position="45"/>
        <end position="66"/>
    </location>
</feature>
<dbReference type="AlphaFoldDB" id="A0A2M6WPW4"/>
<evidence type="ECO:0000313" key="3">
    <source>
        <dbReference type="Proteomes" id="UP000228900"/>
    </source>
</evidence>